<sequence length="400" mass="42842">MPTERIQIILTAKDNTKKAFQSTSRGIGKLRSKVQDHAAGIKFAAISVVASIGGIAAISIKAASDAEEIQSKFNVVFRGIAEDVEKWADEFGESVGRSATSLKEFTSGIGDVLKPMGLQTEAAAEMSQQMTELALDVASFNNRQDKDVIRAFTSALTGERESLKTLGIVITEADVKTEAYAAGLAEAGEELTKQAKAQATMNLLFKNSTDAQGDLLRTQSSVANQLKALAEDWKDVREEIGEKLLPVMKDQILPFMRDKLVPFITDVMVPALGDFFKGIEVVTDAWDSLTTALSKVLILADKVESKLAPGENITNRVLQGLLGPAGLLLPEFDNGGVVPGPRGSRQIIAAHGGETVVPTHKTTVNMGGITINNDVDSDRFLKLLNKILEGGVESSELGVF</sequence>
<comment type="caution">
    <text evidence="1">The sequence shown here is derived from an EMBL/GenBank/DDBJ whole genome shotgun (WGS) entry which is preliminary data.</text>
</comment>
<evidence type="ECO:0000313" key="1">
    <source>
        <dbReference type="EMBL" id="KKN71735.1"/>
    </source>
</evidence>
<proteinExistence type="predicted"/>
<reference evidence="1" key="1">
    <citation type="journal article" date="2015" name="Nature">
        <title>Complex archaea that bridge the gap between prokaryotes and eukaryotes.</title>
        <authorList>
            <person name="Spang A."/>
            <person name="Saw J.H."/>
            <person name="Jorgensen S.L."/>
            <person name="Zaremba-Niedzwiedzka K."/>
            <person name="Martijn J."/>
            <person name="Lind A.E."/>
            <person name="van Eijk R."/>
            <person name="Schleper C."/>
            <person name="Guy L."/>
            <person name="Ettema T.J."/>
        </authorList>
    </citation>
    <scope>NUCLEOTIDE SEQUENCE</scope>
</reference>
<dbReference type="EMBL" id="LAZR01000377">
    <property type="protein sequence ID" value="KKN71735.1"/>
    <property type="molecule type" value="Genomic_DNA"/>
</dbReference>
<accession>A0A0F9SRV9</accession>
<dbReference type="AlphaFoldDB" id="A0A0F9SRV9"/>
<name>A0A0F9SRV9_9ZZZZ</name>
<evidence type="ECO:0008006" key="2">
    <source>
        <dbReference type="Google" id="ProtNLM"/>
    </source>
</evidence>
<gene>
    <name evidence="1" type="ORF">LCGC14_0418010</name>
</gene>
<protein>
    <recommendedName>
        <fullName evidence="2">Bacteriophage tail tape measure C-terminal domain-containing protein</fullName>
    </recommendedName>
</protein>
<organism evidence="1">
    <name type="scientific">marine sediment metagenome</name>
    <dbReference type="NCBI Taxonomy" id="412755"/>
    <lineage>
        <taxon>unclassified sequences</taxon>
        <taxon>metagenomes</taxon>
        <taxon>ecological metagenomes</taxon>
    </lineage>
</organism>